<evidence type="ECO:0000259" key="2">
    <source>
        <dbReference type="PROSITE" id="PS50164"/>
    </source>
</evidence>
<dbReference type="PANTHER" id="PTHR34477:SF5">
    <property type="entry name" value="BSL5627 PROTEIN"/>
    <property type="match status" value="1"/>
</dbReference>
<proteinExistence type="inferred from homology"/>
<feature type="domain" description="GIY-YIG" evidence="2">
    <location>
        <begin position="3"/>
        <end position="79"/>
    </location>
</feature>
<dbReference type="SMART" id="SM00465">
    <property type="entry name" value="GIYc"/>
    <property type="match status" value="1"/>
</dbReference>
<protein>
    <submittedName>
        <fullName evidence="3">GIY-YIG nuclease</fullName>
    </submittedName>
</protein>
<evidence type="ECO:0000313" key="3">
    <source>
        <dbReference type="EMBL" id="PZO77840.1"/>
    </source>
</evidence>
<dbReference type="SUPFAM" id="SSF82771">
    <property type="entry name" value="GIY-YIG endonuclease"/>
    <property type="match status" value="1"/>
</dbReference>
<dbReference type="Gene3D" id="3.40.1440.10">
    <property type="entry name" value="GIY-YIG endonuclease"/>
    <property type="match status" value="1"/>
</dbReference>
<sequence>MERSAFVYIMASGHNGTIYVGSTTDLVKRIFDHRNGTVDGFTKERNCHRLVWYEVHDDINSARLRERRMKEWKRAWKLREIEGLNPDWDDLYDRIARP</sequence>
<dbReference type="PROSITE" id="PS50164">
    <property type="entry name" value="GIY_YIG"/>
    <property type="match status" value="1"/>
</dbReference>
<comment type="caution">
    <text evidence="3">The sequence shown here is derived from an EMBL/GenBank/DDBJ whole genome shotgun (WGS) entry which is preliminary data.</text>
</comment>
<dbReference type="PANTHER" id="PTHR34477">
    <property type="entry name" value="UPF0213 PROTEIN YHBQ"/>
    <property type="match status" value="1"/>
</dbReference>
<reference evidence="3 4" key="1">
    <citation type="submission" date="2017-08" db="EMBL/GenBank/DDBJ databases">
        <title>Infants hospitalized years apart are colonized by the same room-sourced microbial strains.</title>
        <authorList>
            <person name="Brooks B."/>
            <person name="Olm M.R."/>
            <person name="Firek B.A."/>
            <person name="Baker R."/>
            <person name="Thomas B.C."/>
            <person name="Morowitz M.J."/>
            <person name="Banfield J.F."/>
        </authorList>
    </citation>
    <scope>NUCLEOTIDE SEQUENCE [LARGE SCALE GENOMIC DNA]</scope>
    <source>
        <strain evidence="3">S2_018_000_R3_110</strain>
    </source>
</reference>
<dbReference type="InterPro" id="IPR035901">
    <property type="entry name" value="GIY-YIG_endonuc_sf"/>
</dbReference>
<accession>A0A2W4Z678</accession>
<gene>
    <name evidence="3" type="ORF">DI632_07905</name>
</gene>
<dbReference type="AlphaFoldDB" id="A0A2W4Z678"/>
<comment type="similarity">
    <text evidence="1">Belongs to the UPF0213 family.</text>
</comment>
<dbReference type="Proteomes" id="UP000248614">
    <property type="component" value="Unassembled WGS sequence"/>
</dbReference>
<dbReference type="InterPro" id="IPR050190">
    <property type="entry name" value="UPF0213_domain"/>
</dbReference>
<dbReference type="Pfam" id="PF01541">
    <property type="entry name" value="GIY-YIG"/>
    <property type="match status" value="1"/>
</dbReference>
<dbReference type="EMBL" id="QFNF01000016">
    <property type="protein sequence ID" value="PZO77840.1"/>
    <property type="molecule type" value="Genomic_DNA"/>
</dbReference>
<name>A0A2W4Z678_9SPHN</name>
<evidence type="ECO:0000313" key="4">
    <source>
        <dbReference type="Proteomes" id="UP000248614"/>
    </source>
</evidence>
<organism evidence="3 4">
    <name type="scientific">Sphingomonas hengshuiensis</name>
    <dbReference type="NCBI Taxonomy" id="1609977"/>
    <lineage>
        <taxon>Bacteria</taxon>
        <taxon>Pseudomonadati</taxon>
        <taxon>Pseudomonadota</taxon>
        <taxon>Alphaproteobacteria</taxon>
        <taxon>Sphingomonadales</taxon>
        <taxon>Sphingomonadaceae</taxon>
        <taxon>Sphingomonas</taxon>
    </lineage>
</organism>
<dbReference type="InterPro" id="IPR000305">
    <property type="entry name" value="GIY-YIG_endonuc"/>
</dbReference>
<dbReference type="CDD" id="cd10448">
    <property type="entry name" value="GIY-YIG_unchar_3"/>
    <property type="match status" value="1"/>
</dbReference>
<evidence type="ECO:0000256" key="1">
    <source>
        <dbReference type="ARBA" id="ARBA00007435"/>
    </source>
</evidence>